<reference evidence="4" key="1">
    <citation type="journal article" date="2020" name="Nat. Genet.">
        <title>Genomic diversifications of five Gossypium allopolyploid species and their impact on cotton improvement.</title>
        <authorList>
            <person name="Chen Z.J."/>
            <person name="Sreedasyam A."/>
            <person name="Ando A."/>
            <person name="Song Q."/>
            <person name="De Santiago L.M."/>
            <person name="Hulse-Kemp A.M."/>
            <person name="Ding M."/>
            <person name="Ye W."/>
            <person name="Kirkbride R.C."/>
            <person name="Jenkins J."/>
            <person name="Plott C."/>
            <person name="Lovell J."/>
            <person name="Lin Y.M."/>
            <person name="Vaughn R."/>
            <person name="Liu B."/>
            <person name="Simpson S."/>
            <person name="Scheffler B.E."/>
            <person name="Wen L."/>
            <person name="Saski C.A."/>
            <person name="Grover C.E."/>
            <person name="Hu G."/>
            <person name="Conover J.L."/>
            <person name="Carlson J.W."/>
            <person name="Shu S."/>
            <person name="Boston L.B."/>
            <person name="Williams M."/>
            <person name="Peterson D.G."/>
            <person name="McGee K."/>
            <person name="Jones D.C."/>
            <person name="Wendel J.F."/>
            <person name="Stelly D.M."/>
            <person name="Grimwood J."/>
            <person name="Schmutz J."/>
        </authorList>
    </citation>
    <scope>NUCLEOTIDE SEQUENCE [LARGE SCALE GENOMIC DNA]</scope>
    <source>
        <strain evidence="4">cv. 3-79</strain>
    </source>
</reference>
<gene>
    <name evidence="3" type="ORF">ES319_D11G081200v1</name>
</gene>
<dbReference type="PANTHER" id="PTHR31625">
    <property type="match status" value="1"/>
</dbReference>
<dbReference type="OrthoDB" id="1862401at2759"/>
<accession>A0A5J5P7R4</accession>
<dbReference type="Proteomes" id="UP000327439">
    <property type="component" value="Chromosome D11"/>
</dbReference>
<keyword evidence="2" id="KW-0012">Acyltransferase</keyword>
<organism evidence="3 4">
    <name type="scientific">Gossypium barbadense</name>
    <name type="common">Sea Island cotton</name>
    <name type="synonym">Hibiscus barbadensis</name>
    <dbReference type="NCBI Taxonomy" id="3634"/>
    <lineage>
        <taxon>Eukaryota</taxon>
        <taxon>Viridiplantae</taxon>
        <taxon>Streptophyta</taxon>
        <taxon>Embryophyta</taxon>
        <taxon>Tracheophyta</taxon>
        <taxon>Spermatophyta</taxon>
        <taxon>Magnoliopsida</taxon>
        <taxon>eudicotyledons</taxon>
        <taxon>Gunneridae</taxon>
        <taxon>Pentapetalae</taxon>
        <taxon>rosids</taxon>
        <taxon>malvids</taxon>
        <taxon>Malvales</taxon>
        <taxon>Malvaceae</taxon>
        <taxon>Malvoideae</taxon>
        <taxon>Gossypium</taxon>
    </lineage>
</organism>
<name>A0A5J5P7R4_GOSBA</name>
<dbReference type="GO" id="GO:0016747">
    <property type="term" value="F:acyltransferase activity, transferring groups other than amino-acyl groups"/>
    <property type="evidence" value="ECO:0007669"/>
    <property type="project" value="UniProtKB-ARBA"/>
</dbReference>
<dbReference type="EMBL" id="CM018225">
    <property type="protein sequence ID" value="KAB2002668.1"/>
    <property type="molecule type" value="Genomic_DNA"/>
</dbReference>
<keyword evidence="1" id="KW-0808">Transferase</keyword>
<protein>
    <submittedName>
        <fullName evidence="3">Uncharacterized protein</fullName>
    </submittedName>
</protein>
<dbReference type="AlphaFoldDB" id="A0A5J5P7R4"/>
<evidence type="ECO:0000256" key="1">
    <source>
        <dbReference type="ARBA" id="ARBA00022679"/>
    </source>
</evidence>
<evidence type="ECO:0000313" key="3">
    <source>
        <dbReference type="EMBL" id="KAB2002668.1"/>
    </source>
</evidence>
<dbReference type="InterPro" id="IPR051504">
    <property type="entry name" value="Plant_metabolite_acyltrans"/>
</dbReference>
<dbReference type="InterPro" id="IPR023213">
    <property type="entry name" value="CAT-like_dom_sf"/>
</dbReference>
<sequence length="509" mass="56740">MGSSCTVNILEIAQIKPSLESPNFTIEFSLPLTFFDSFWFTYPPVEGLLFYNLNDLTPADFSSEILPKLKQSLSLTLRHYLPLAGSLKWPSDAPRPFILYAPDDGVSVIVAESDADFHRLSSNGIYEAVELHPLIPHLRSSDDSASILAIQITFFPSQGFSIGITAHHTVLEGKTTSMFMKSWAYLCRLGNKENPGLPLELIPSFDREIIKDPTGLDLDILYLNQRLICSSGNKSLKVPTNKRATPNLVRATVTLSQEDFKKMREKVPSKSPDSSKTPHLSDFALTLGYVASSIVKARGGAGDRSVCLGFTADCRHRLDPPVPETYFGNCNVILADISKARGYMDFENGFAFGAVKVSNMVKGLKEKGVFEGAKDRLTPLFKIAKEPPGSVQKLIVAGSPRFDLYKTDFGWGRPWKVVLVSIDKNEAISMAESRDGNRGIEVGLALKKPEMDGFSPCFSKMFNKIVKRFFSMFLKMFVKSVRSILDHYIWKILNYDIFYGSASWAQIIY</sequence>
<keyword evidence="4" id="KW-1185">Reference proteome</keyword>
<evidence type="ECO:0000313" key="4">
    <source>
        <dbReference type="Proteomes" id="UP000327439"/>
    </source>
</evidence>
<evidence type="ECO:0000256" key="2">
    <source>
        <dbReference type="ARBA" id="ARBA00023315"/>
    </source>
</evidence>
<dbReference type="Pfam" id="PF02458">
    <property type="entry name" value="Transferase"/>
    <property type="match status" value="1"/>
</dbReference>
<dbReference type="Gene3D" id="3.30.559.10">
    <property type="entry name" value="Chloramphenicol acetyltransferase-like domain"/>
    <property type="match status" value="2"/>
</dbReference>
<proteinExistence type="predicted"/>